<reference evidence="3" key="1">
    <citation type="journal article" date="2017" name="BMC Genomics">
        <title>Gapless genome assembly of Colletotrichum higginsianum reveals chromosome structure and association of transposable elements with secondary metabolite gene clusters.</title>
        <authorList>
            <person name="Dallery J.-F."/>
            <person name="Lapalu N."/>
            <person name="Zampounis A."/>
            <person name="Pigne S."/>
            <person name="Luyten I."/>
            <person name="Amselem J."/>
            <person name="Wittenberg A.H.J."/>
            <person name="Zhou S."/>
            <person name="de Queiroz M.V."/>
            <person name="Robin G.P."/>
            <person name="Auger A."/>
            <person name="Hainaut M."/>
            <person name="Henrissat B."/>
            <person name="Kim K.-T."/>
            <person name="Lee Y.-H."/>
            <person name="Lespinet O."/>
            <person name="Schwartz D.C."/>
            <person name="Thon M.R."/>
            <person name="O'Connell R.J."/>
        </authorList>
    </citation>
    <scope>NUCLEOTIDE SEQUENCE [LARGE SCALE GENOMIC DNA]</scope>
    <source>
        <strain evidence="3">IMI 349063</strain>
    </source>
</reference>
<dbReference type="GeneID" id="28862086"/>
<feature type="region of interest" description="Disordered" evidence="1">
    <location>
        <begin position="235"/>
        <end position="351"/>
    </location>
</feature>
<evidence type="ECO:0000313" key="2">
    <source>
        <dbReference type="EMBL" id="OBR14278.1"/>
    </source>
</evidence>
<dbReference type="RefSeq" id="XP_018162795.1">
    <property type="nucleotide sequence ID" value="XM_018297979.1"/>
</dbReference>
<name>A0A1B7YQV2_COLHI</name>
<dbReference type="AlphaFoldDB" id="A0A1B7YQV2"/>
<protein>
    <submittedName>
        <fullName evidence="2">Uncharacterized protein</fullName>
    </submittedName>
</protein>
<feature type="compositionally biased region" description="Basic and acidic residues" evidence="1">
    <location>
        <begin position="236"/>
        <end position="249"/>
    </location>
</feature>
<evidence type="ECO:0000256" key="1">
    <source>
        <dbReference type="SAM" id="MobiDB-lite"/>
    </source>
</evidence>
<comment type="caution">
    <text evidence="2">The sequence shown here is derived from an EMBL/GenBank/DDBJ whole genome shotgun (WGS) entry which is preliminary data.</text>
</comment>
<dbReference type="EMBL" id="LTAN01000002">
    <property type="protein sequence ID" value="OBR14278.1"/>
    <property type="molecule type" value="Genomic_DNA"/>
</dbReference>
<gene>
    <name evidence="2" type="ORF">CH63R_03004</name>
</gene>
<sequence>MTEPHETPPRSPPGSSLRSTTPLRSPTIPRASIHDAPVQEPTDGTEHEAPMNEAEAELALAADVEVLQTSPAPGAESSAQPSERADAPSPDSQSPSGEKFEESVDDGRMAITSGILQKILGDWAMRGRPALLINVVYHRDGNNEDEPDSVEEAVLRDLCDMPHSVTVSEIDSAMTDARRRAYDITINKGLEDIGLNFINYVVLLYVWNQFHTYMTRDDFPWKDYMPVDMMSGGPDDGFHGHRSLRERQKAAKAQRAMEASSSSQAKPTPAAPNANKAPPPPSHSHSGHPGYAYGATPMRPPMQQTGMQQQPDIQQPMQQPGMPPQDHPQADGFGYGYDTQPEGGWWSAGPQ</sequence>
<organism evidence="2 3">
    <name type="scientific">Colletotrichum higginsianum (strain IMI 349063)</name>
    <name type="common">Crucifer anthracnose fungus</name>
    <dbReference type="NCBI Taxonomy" id="759273"/>
    <lineage>
        <taxon>Eukaryota</taxon>
        <taxon>Fungi</taxon>
        <taxon>Dikarya</taxon>
        <taxon>Ascomycota</taxon>
        <taxon>Pezizomycotina</taxon>
        <taxon>Sordariomycetes</taxon>
        <taxon>Hypocreomycetidae</taxon>
        <taxon>Glomerellales</taxon>
        <taxon>Glomerellaceae</taxon>
        <taxon>Colletotrichum</taxon>
        <taxon>Colletotrichum destructivum species complex</taxon>
    </lineage>
</organism>
<feature type="compositionally biased region" description="Low complexity" evidence="1">
    <location>
        <begin position="301"/>
        <end position="320"/>
    </location>
</feature>
<feature type="compositionally biased region" description="Low complexity" evidence="1">
    <location>
        <begin position="251"/>
        <end position="276"/>
    </location>
</feature>
<keyword evidence="3" id="KW-1185">Reference proteome</keyword>
<feature type="compositionally biased region" description="Low complexity" evidence="1">
    <location>
        <begin position="87"/>
        <end position="96"/>
    </location>
</feature>
<dbReference type="OrthoDB" id="4849868at2759"/>
<dbReference type="VEuPathDB" id="FungiDB:CH63R_03004"/>
<accession>A0A1B7YQV2</accession>
<feature type="region of interest" description="Disordered" evidence="1">
    <location>
        <begin position="1"/>
        <end position="106"/>
    </location>
</feature>
<evidence type="ECO:0000313" key="3">
    <source>
        <dbReference type="Proteomes" id="UP000092177"/>
    </source>
</evidence>
<feature type="compositionally biased region" description="Low complexity" evidence="1">
    <location>
        <begin position="13"/>
        <end position="23"/>
    </location>
</feature>
<dbReference type="KEGG" id="chig:CH63R_03004"/>
<feature type="compositionally biased region" description="Low complexity" evidence="1">
    <location>
        <begin position="283"/>
        <end position="294"/>
    </location>
</feature>
<proteinExistence type="predicted"/>
<feature type="compositionally biased region" description="Polar residues" evidence="1">
    <location>
        <begin position="67"/>
        <end position="81"/>
    </location>
</feature>
<dbReference type="Proteomes" id="UP000092177">
    <property type="component" value="Chromosome 2"/>
</dbReference>